<name>A0AAV6HGT6_9TELE</name>
<evidence type="ECO:0000256" key="3">
    <source>
        <dbReference type="ARBA" id="ARBA00023157"/>
    </source>
</evidence>
<dbReference type="GO" id="GO:0048666">
    <property type="term" value="P:neuron development"/>
    <property type="evidence" value="ECO:0007669"/>
    <property type="project" value="TreeGrafter"/>
</dbReference>
<organism evidence="5 6">
    <name type="scientific">Alosa alosa</name>
    <name type="common">allis shad</name>
    <dbReference type="NCBI Taxonomy" id="278164"/>
    <lineage>
        <taxon>Eukaryota</taxon>
        <taxon>Metazoa</taxon>
        <taxon>Chordata</taxon>
        <taxon>Craniata</taxon>
        <taxon>Vertebrata</taxon>
        <taxon>Euteleostomi</taxon>
        <taxon>Actinopterygii</taxon>
        <taxon>Neopterygii</taxon>
        <taxon>Teleostei</taxon>
        <taxon>Clupei</taxon>
        <taxon>Clupeiformes</taxon>
        <taxon>Clupeoidei</taxon>
        <taxon>Clupeidae</taxon>
        <taxon>Alosa</taxon>
    </lineage>
</organism>
<keyword evidence="3" id="KW-1015">Disulfide bond</keyword>
<evidence type="ECO:0000256" key="2">
    <source>
        <dbReference type="ARBA" id="ARBA00022737"/>
    </source>
</evidence>
<dbReference type="GO" id="GO:0042803">
    <property type="term" value="F:protein homodimerization activity"/>
    <property type="evidence" value="ECO:0007669"/>
    <property type="project" value="TreeGrafter"/>
</dbReference>
<proteinExistence type="predicted"/>
<dbReference type="InterPro" id="IPR056823">
    <property type="entry name" value="TEN-like_YD-shell"/>
</dbReference>
<keyword evidence="2" id="KW-0677">Repeat</keyword>
<feature type="domain" description="Teneurin-like YD-shell" evidence="4">
    <location>
        <begin position="2"/>
        <end position="51"/>
    </location>
</feature>
<dbReference type="GO" id="GO:0007157">
    <property type="term" value="P:heterophilic cell-cell adhesion via plasma membrane cell adhesion molecules"/>
    <property type="evidence" value="ECO:0007669"/>
    <property type="project" value="TreeGrafter"/>
</dbReference>
<evidence type="ECO:0000256" key="1">
    <source>
        <dbReference type="ARBA" id="ARBA00022536"/>
    </source>
</evidence>
<dbReference type="EMBL" id="JADWDJ010000001">
    <property type="protein sequence ID" value="KAG5286393.1"/>
    <property type="molecule type" value="Genomic_DNA"/>
</dbReference>
<dbReference type="GO" id="GO:0046982">
    <property type="term" value="F:protein heterodimerization activity"/>
    <property type="evidence" value="ECO:0007669"/>
    <property type="project" value="TreeGrafter"/>
</dbReference>
<evidence type="ECO:0000313" key="5">
    <source>
        <dbReference type="EMBL" id="KAG5286393.1"/>
    </source>
</evidence>
<dbReference type="Gene3D" id="2.180.10.10">
    <property type="entry name" value="RHS repeat-associated core"/>
    <property type="match status" value="1"/>
</dbReference>
<reference evidence="5 6" key="1">
    <citation type="submission" date="2020-10" db="EMBL/GenBank/DDBJ databases">
        <title>Chromosome-scale genome assembly of the Allis shad, Alosa alosa.</title>
        <authorList>
            <person name="Margot Z."/>
            <person name="Christophe K."/>
            <person name="Cabau C."/>
            <person name="Louis A."/>
            <person name="Berthelot C."/>
            <person name="Parey E."/>
            <person name="Roest Crollius H."/>
            <person name="Montfort J."/>
            <person name="Robinson-Rechavi M."/>
            <person name="Bucao C."/>
            <person name="Bouchez O."/>
            <person name="Gislard M."/>
            <person name="Lluch J."/>
            <person name="Milhes M."/>
            <person name="Lampietro C."/>
            <person name="Lopez Roques C."/>
            <person name="Donnadieu C."/>
            <person name="Braasch I."/>
            <person name="Desvignes T."/>
            <person name="Postlethwait J."/>
            <person name="Bobe J."/>
            <person name="Guiguen Y."/>
        </authorList>
    </citation>
    <scope>NUCLEOTIDE SEQUENCE [LARGE SCALE GENOMIC DNA]</scope>
    <source>
        <strain evidence="5">M-15738</strain>
        <tissue evidence="5">Blood</tissue>
    </source>
</reference>
<sequence>MSVNLTYSSTGQVTCLQRGPTSERVEYDSQGRIVSRTFADGKTWSYTYLDKKCRSGADCSLTFGKAPVDKRTAVSPACNNRLHSRTL</sequence>
<dbReference type="InterPro" id="IPR051216">
    <property type="entry name" value="Teneurin"/>
</dbReference>
<evidence type="ECO:0000313" key="6">
    <source>
        <dbReference type="Proteomes" id="UP000823561"/>
    </source>
</evidence>
<comment type="caution">
    <text evidence="5">The sequence shown here is derived from an EMBL/GenBank/DDBJ whole genome shotgun (WGS) entry which is preliminary data.</text>
</comment>
<gene>
    <name evidence="5" type="ORF">AALO_G00014330</name>
</gene>
<accession>A0AAV6HGT6</accession>
<dbReference type="InterPro" id="IPR006530">
    <property type="entry name" value="YD"/>
</dbReference>
<dbReference type="Proteomes" id="UP000823561">
    <property type="component" value="Chromosome 1"/>
</dbReference>
<dbReference type="GO" id="GO:0043005">
    <property type="term" value="C:neuron projection"/>
    <property type="evidence" value="ECO:0007669"/>
    <property type="project" value="TreeGrafter"/>
</dbReference>
<keyword evidence="6" id="KW-1185">Reference proteome</keyword>
<protein>
    <recommendedName>
        <fullName evidence="4">Teneurin-like YD-shell domain-containing protein</fullName>
    </recommendedName>
</protein>
<dbReference type="PANTHER" id="PTHR11219">
    <property type="entry name" value="TENEURIN AND N-ACETYLGLUCOSAMINE-1-PHOSPHODIESTER ALPHA-N-ACETYLGLUCOSAMINIDASE"/>
    <property type="match status" value="1"/>
</dbReference>
<evidence type="ECO:0000259" key="4">
    <source>
        <dbReference type="Pfam" id="PF25023"/>
    </source>
</evidence>
<dbReference type="AlphaFoldDB" id="A0AAV6HGT6"/>
<dbReference type="Pfam" id="PF25023">
    <property type="entry name" value="TEN_YD-shell"/>
    <property type="match status" value="1"/>
</dbReference>
<dbReference type="NCBIfam" id="TIGR01643">
    <property type="entry name" value="YD_repeat_2x"/>
    <property type="match status" value="1"/>
</dbReference>
<dbReference type="PANTHER" id="PTHR11219:SF65">
    <property type="entry name" value="TENEURIN-3"/>
    <property type="match status" value="1"/>
</dbReference>
<keyword evidence="1" id="KW-0245">EGF-like domain</keyword>
<dbReference type="GO" id="GO:0050839">
    <property type="term" value="F:cell adhesion molecule binding"/>
    <property type="evidence" value="ECO:0007669"/>
    <property type="project" value="TreeGrafter"/>
</dbReference>